<sequence>MGNGPQNPRPDSGSPYKKPYPVIRRPGSRDMFRRSAFDSNTKGSNGHSIPDADSEPEPNPHDKSSWNQSPVYHSLRISRSPDAGKAYTTNSYHSQPALVSVNKYGRRYRATDSGSPIEHSEAFKSSGNSLAINPEQHPYLNGRLFEVYTDPNPGADTTNREETVNISNAANEFPPAPAQSIHCNTEEDPYHRLINDNMDKEANKENAPAGTPIPLEEGGKGQLRWSNKHRRPLEALNLSDFYPIDASICPNSL</sequence>
<name>A0A8H8D830_AJECA</name>
<accession>A0A8H8D830</accession>
<evidence type="ECO:0000256" key="1">
    <source>
        <dbReference type="SAM" id="MobiDB-lite"/>
    </source>
</evidence>
<reference evidence="2 3" key="1">
    <citation type="submission" date="2021-01" db="EMBL/GenBank/DDBJ databases">
        <title>Chromosome-level genome assembly of a human fungal pathogen reveals clustering of transcriptionally co-regulated genes.</title>
        <authorList>
            <person name="Voorhies M."/>
            <person name="Cohen S."/>
            <person name="Shea T.P."/>
            <person name="Petrus S."/>
            <person name="Munoz J.F."/>
            <person name="Poplawski S."/>
            <person name="Goldman W.E."/>
            <person name="Michael T."/>
            <person name="Cuomo C.A."/>
            <person name="Sil A."/>
            <person name="Beyhan S."/>
        </authorList>
    </citation>
    <scope>NUCLEOTIDE SEQUENCE [LARGE SCALE GENOMIC DNA]</scope>
    <source>
        <strain evidence="2 3">G184AR</strain>
    </source>
</reference>
<protein>
    <submittedName>
        <fullName evidence="2">Uncharacterized protein</fullName>
    </submittedName>
</protein>
<comment type="caution">
    <text evidence="2">The sequence shown here is derived from an EMBL/GenBank/DDBJ whole genome shotgun (WGS) entry which is preliminary data.</text>
</comment>
<feature type="region of interest" description="Disordered" evidence="1">
    <location>
        <begin position="1"/>
        <end position="95"/>
    </location>
</feature>
<dbReference type="VEuPathDB" id="FungiDB:I7I52_04176"/>
<dbReference type="EMBL" id="JAEVHI010000001">
    <property type="protein sequence ID" value="KAG5305495.1"/>
    <property type="molecule type" value="Genomic_DNA"/>
</dbReference>
<dbReference type="AlphaFoldDB" id="A0A8H8D830"/>
<proteinExistence type="predicted"/>
<dbReference type="OrthoDB" id="4177049at2759"/>
<organism evidence="2 3">
    <name type="scientific">Ajellomyces capsulatus</name>
    <name type="common">Darling's disease fungus</name>
    <name type="synonym">Histoplasma capsulatum</name>
    <dbReference type="NCBI Taxonomy" id="5037"/>
    <lineage>
        <taxon>Eukaryota</taxon>
        <taxon>Fungi</taxon>
        <taxon>Dikarya</taxon>
        <taxon>Ascomycota</taxon>
        <taxon>Pezizomycotina</taxon>
        <taxon>Eurotiomycetes</taxon>
        <taxon>Eurotiomycetidae</taxon>
        <taxon>Onygenales</taxon>
        <taxon>Ajellomycetaceae</taxon>
        <taxon>Histoplasma</taxon>
    </lineage>
</organism>
<dbReference type="Proteomes" id="UP000670092">
    <property type="component" value="Unassembled WGS sequence"/>
</dbReference>
<evidence type="ECO:0000313" key="3">
    <source>
        <dbReference type="Proteomes" id="UP000670092"/>
    </source>
</evidence>
<evidence type="ECO:0000313" key="2">
    <source>
        <dbReference type="EMBL" id="KAG5305495.1"/>
    </source>
</evidence>
<feature type="compositionally biased region" description="Basic and acidic residues" evidence="1">
    <location>
        <begin position="27"/>
        <end position="36"/>
    </location>
</feature>
<feature type="region of interest" description="Disordered" evidence="1">
    <location>
        <begin position="202"/>
        <end position="222"/>
    </location>
</feature>
<gene>
    <name evidence="2" type="ORF">I7I52_04176</name>
</gene>
<feature type="compositionally biased region" description="Polar residues" evidence="1">
    <location>
        <begin position="37"/>
        <end position="47"/>
    </location>
</feature>